<dbReference type="PANTHER" id="PTHR30537">
    <property type="entry name" value="HTH-TYPE TRANSCRIPTIONAL REGULATOR"/>
    <property type="match status" value="1"/>
</dbReference>
<gene>
    <name evidence="6" type="ORF">AYO28_17790</name>
</gene>
<dbReference type="GO" id="GO:0006351">
    <property type="term" value="P:DNA-templated transcription"/>
    <property type="evidence" value="ECO:0007669"/>
    <property type="project" value="TreeGrafter"/>
</dbReference>
<comment type="similarity">
    <text evidence="1">Belongs to the LysR transcriptional regulatory family.</text>
</comment>
<dbReference type="GO" id="GO:0043565">
    <property type="term" value="F:sequence-specific DNA binding"/>
    <property type="evidence" value="ECO:0007669"/>
    <property type="project" value="TreeGrafter"/>
</dbReference>
<keyword evidence="2" id="KW-0805">Transcription regulation</keyword>
<protein>
    <submittedName>
        <fullName evidence="6">LysR family transcriptional regulator</fullName>
    </submittedName>
</protein>
<accession>A0A177SNK0</accession>
<dbReference type="EMBL" id="LUCV01000017">
    <property type="protein sequence ID" value="OAI92645.1"/>
    <property type="molecule type" value="Genomic_DNA"/>
</dbReference>
<dbReference type="FunFam" id="1.10.10.10:FF:000001">
    <property type="entry name" value="LysR family transcriptional regulator"/>
    <property type="match status" value="1"/>
</dbReference>
<evidence type="ECO:0000256" key="2">
    <source>
        <dbReference type="ARBA" id="ARBA00023015"/>
    </source>
</evidence>
<evidence type="ECO:0000313" key="7">
    <source>
        <dbReference type="Proteomes" id="UP000077752"/>
    </source>
</evidence>
<dbReference type="SUPFAM" id="SSF46785">
    <property type="entry name" value="Winged helix' DNA-binding domain"/>
    <property type="match status" value="1"/>
</dbReference>
<name>A0A177SNK0_PSEPU</name>
<dbReference type="InterPro" id="IPR058163">
    <property type="entry name" value="LysR-type_TF_proteobact-type"/>
</dbReference>
<dbReference type="CDD" id="cd08476">
    <property type="entry name" value="PBP2_CrgA_like_7"/>
    <property type="match status" value="1"/>
</dbReference>
<dbReference type="Gene3D" id="3.40.190.290">
    <property type="match status" value="1"/>
</dbReference>
<dbReference type="RefSeq" id="WP_064302905.1">
    <property type="nucleotide sequence ID" value="NZ_LUCV01000017.1"/>
</dbReference>
<keyword evidence="4" id="KW-0804">Transcription</keyword>
<dbReference type="SUPFAM" id="SSF53850">
    <property type="entry name" value="Periplasmic binding protein-like II"/>
    <property type="match status" value="1"/>
</dbReference>
<proteinExistence type="inferred from homology"/>
<evidence type="ECO:0000259" key="5">
    <source>
        <dbReference type="PROSITE" id="PS50931"/>
    </source>
</evidence>
<dbReference type="AlphaFoldDB" id="A0A177SNK0"/>
<dbReference type="PROSITE" id="PS50931">
    <property type="entry name" value="HTH_LYSR"/>
    <property type="match status" value="1"/>
</dbReference>
<organism evidence="6 7">
    <name type="scientific">Pseudomonas putida</name>
    <name type="common">Arthrobacter siderocapsulatus</name>
    <dbReference type="NCBI Taxonomy" id="303"/>
    <lineage>
        <taxon>Bacteria</taxon>
        <taxon>Pseudomonadati</taxon>
        <taxon>Pseudomonadota</taxon>
        <taxon>Gammaproteobacteria</taxon>
        <taxon>Pseudomonadales</taxon>
        <taxon>Pseudomonadaceae</taxon>
        <taxon>Pseudomonas</taxon>
    </lineage>
</organism>
<dbReference type="InterPro" id="IPR036390">
    <property type="entry name" value="WH_DNA-bd_sf"/>
</dbReference>
<keyword evidence="3" id="KW-0238">DNA-binding</keyword>
<dbReference type="InterPro" id="IPR036388">
    <property type="entry name" value="WH-like_DNA-bd_sf"/>
</dbReference>
<evidence type="ECO:0000256" key="1">
    <source>
        <dbReference type="ARBA" id="ARBA00009437"/>
    </source>
</evidence>
<comment type="caution">
    <text evidence="6">The sequence shown here is derived from an EMBL/GenBank/DDBJ whole genome shotgun (WGS) entry which is preliminary data.</text>
</comment>
<reference evidence="6 7" key="1">
    <citation type="submission" date="2016-03" db="EMBL/GenBank/DDBJ databases">
        <title>Draft Genome Assembly of Pseudomonas putida strain CBF10-2.</title>
        <authorList>
            <person name="Iyer R.S."/>
            <person name="Damania A."/>
        </authorList>
    </citation>
    <scope>NUCLEOTIDE SEQUENCE [LARGE SCALE GENOMIC DNA]</scope>
    <source>
        <strain evidence="6 7">CBF10-2</strain>
    </source>
</reference>
<dbReference type="Pfam" id="PF00126">
    <property type="entry name" value="HTH_1"/>
    <property type="match status" value="1"/>
</dbReference>
<evidence type="ECO:0000313" key="6">
    <source>
        <dbReference type="EMBL" id="OAI92645.1"/>
    </source>
</evidence>
<dbReference type="GO" id="GO:0003700">
    <property type="term" value="F:DNA-binding transcription factor activity"/>
    <property type="evidence" value="ECO:0007669"/>
    <property type="project" value="InterPro"/>
</dbReference>
<dbReference type="InterPro" id="IPR005119">
    <property type="entry name" value="LysR_subst-bd"/>
</dbReference>
<feature type="domain" description="HTH lysR-type" evidence="5">
    <location>
        <begin position="1"/>
        <end position="59"/>
    </location>
</feature>
<evidence type="ECO:0000256" key="3">
    <source>
        <dbReference type="ARBA" id="ARBA00023125"/>
    </source>
</evidence>
<dbReference type="Proteomes" id="UP000077752">
    <property type="component" value="Unassembled WGS sequence"/>
</dbReference>
<dbReference type="InterPro" id="IPR000847">
    <property type="entry name" value="LysR_HTH_N"/>
</dbReference>
<dbReference type="PRINTS" id="PR00039">
    <property type="entry name" value="HTHLYSR"/>
</dbReference>
<sequence>MDNLSGISVFVQVAETRSFVAAGRQLGVSSSAIGKSIARLEQRLGVRLFHRSTRSINLTAEGALFLGRCQRVLNELEAAELELSSSSSEPRGKLRVSLPLAGQFLFSLLSGFANRYPDIHLELDFSDRLVDVVEEGFDAVIRTGALNDSRLVARRLGAFRFLLVGAPGYFQAHGEPRCADDLGQHDCLLYRVPSTGKLERWPLPEQAPNGPQNLRVVLVCNNIDMLLNAALAGRGIACLPEFSVKAALDAGQLQAVLTEEVTRTIHFSVLWPPSRFIAPKLRCFVDFISMHM</sequence>
<evidence type="ECO:0000256" key="4">
    <source>
        <dbReference type="ARBA" id="ARBA00023163"/>
    </source>
</evidence>
<dbReference type="Pfam" id="PF03466">
    <property type="entry name" value="LysR_substrate"/>
    <property type="match status" value="1"/>
</dbReference>
<dbReference type="Gene3D" id="1.10.10.10">
    <property type="entry name" value="Winged helix-like DNA-binding domain superfamily/Winged helix DNA-binding domain"/>
    <property type="match status" value="1"/>
</dbReference>
<dbReference type="PANTHER" id="PTHR30537:SF72">
    <property type="entry name" value="LYSR FAMILY TRANSCRIPTIONAL REGULATOR"/>
    <property type="match status" value="1"/>
</dbReference>